<evidence type="ECO:0000256" key="5">
    <source>
        <dbReference type="ARBA" id="ARBA00022741"/>
    </source>
</evidence>
<name>A0A831K3B3_9GAMM</name>
<dbReference type="SUPFAM" id="SSF53623">
    <property type="entry name" value="MurD-like peptide ligases, catalytic domain"/>
    <property type="match status" value="1"/>
</dbReference>
<dbReference type="InterPro" id="IPR005762">
    <property type="entry name" value="MurD"/>
</dbReference>
<dbReference type="GO" id="GO:0071555">
    <property type="term" value="P:cell wall organization"/>
    <property type="evidence" value="ECO:0007669"/>
    <property type="project" value="UniProtKB-KW"/>
</dbReference>
<dbReference type="GO" id="GO:0008764">
    <property type="term" value="F:UDP-N-acetylmuramoylalanine-D-glutamate ligase activity"/>
    <property type="evidence" value="ECO:0007669"/>
    <property type="project" value="UniProtKB-UniRule"/>
</dbReference>
<evidence type="ECO:0000256" key="4">
    <source>
        <dbReference type="ARBA" id="ARBA00022598"/>
    </source>
</evidence>
<dbReference type="InterPro" id="IPR004101">
    <property type="entry name" value="Mur_ligase_C"/>
</dbReference>
<accession>A0A831K3B3</accession>
<keyword evidence="7 8" id="KW-0961">Cell wall biogenesis/degradation</keyword>
<dbReference type="HAMAP" id="MF_00639">
    <property type="entry name" value="MurD"/>
    <property type="match status" value="1"/>
</dbReference>
<keyword evidence="6 7" id="KW-0067">ATP-binding</keyword>
<dbReference type="Pfam" id="PF02875">
    <property type="entry name" value="Mur_ligase_C"/>
    <property type="match status" value="1"/>
</dbReference>
<dbReference type="GO" id="GO:0005737">
    <property type="term" value="C:cytoplasm"/>
    <property type="evidence" value="ECO:0007669"/>
    <property type="project" value="UniProtKB-SubCell"/>
</dbReference>
<dbReference type="InterPro" id="IPR013221">
    <property type="entry name" value="Mur_ligase_cen"/>
</dbReference>
<comment type="pathway">
    <text evidence="2 7 8">Cell wall biogenesis; peptidoglycan biosynthesis.</text>
</comment>
<reference evidence="11" key="1">
    <citation type="journal article" date="2020" name="mSystems">
        <title>Genome- and Community-Level Interaction Insights into Carbon Utilization and Element Cycling Functions of Hydrothermarchaeota in Hydrothermal Sediment.</title>
        <authorList>
            <person name="Zhou Z."/>
            <person name="Liu Y."/>
            <person name="Xu W."/>
            <person name="Pan J."/>
            <person name="Luo Z.H."/>
            <person name="Li M."/>
        </authorList>
    </citation>
    <scope>NUCLEOTIDE SEQUENCE [LARGE SCALE GENOMIC DNA]</scope>
    <source>
        <strain evidence="11">HyVt-26</strain>
    </source>
</reference>
<evidence type="ECO:0000256" key="1">
    <source>
        <dbReference type="ARBA" id="ARBA00004496"/>
    </source>
</evidence>
<comment type="similarity">
    <text evidence="7">Belongs to the MurCDEF family.</text>
</comment>
<keyword evidence="3 7" id="KW-0963">Cytoplasm</keyword>
<comment type="function">
    <text evidence="7 8">Cell wall formation. Catalyzes the addition of glutamate to the nucleotide precursor UDP-N-acetylmuramoyl-L-alanine (UMA).</text>
</comment>
<dbReference type="UniPathway" id="UPA00219"/>
<dbReference type="InterPro" id="IPR036565">
    <property type="entry name" value="Mur-like_cat_sf"/>
</dbReference>
<dbReference type="EMBL" id="DRCV01000119">
    <property type="protein sequence ID" value="HDK37907.1"/>
    <property type="molecule type" value="Genomic_DNA"/>
</dbReference>
<dbReference type="Gene3D" id="3.40.50.720">
    <property type="entry name" value="NAD(P)-binding Rossmann-like Domain"/>
    <property type="match status" value="1"/>
</dbReference>
<keyword evidence="7 8" id="KW-0573">Peptidoglycan synthesis</keyword>
<organism evidence="11">
    <name type="scientific">Thiolapillus brandeum</name>
    <dbReference type="NCBI Taxonomy" id="1076588"/>
    <lineage>
        <taxon>Bacteria</taxon>
        <taxon>Pseudomonadati</taxon>
        <taxon>Pseudomonadota</taxon>
        <taxon>Gammaproteobacteria</taxon>
        <taxon>Chromatiales</taxon>
        <taxon>Sedimenticolaceae</taxon>
        <taxon>Thiolapillus</taxon>
    </lineage>
</organism>
<dbReference type="Pfam" id="PF21799">
    <property type="entry name" value="MurD-like_N"/>
    <property type="match status" value="1"/>
</dbReference>
<keyword evidence="7 8" id="KW-0132">Cell division</keyword>
<dbReference type="Proteomes" id="UP000885822">
    <property type="component" value="Unassembled WGS sequence"/>
</dbReference>
<feature type="binding site" evidence="7">
    <location>
        <begin position="124"/>
        <end position="130"/>
    </location>
    <ligand>
        <name>ATP</name>
        <dbReference type="ChEBI" id="CHEBI:30616"/>
    </ligand>
</feature>
<evidence type="ECO:0000256" key="8">
    <source>
        <dbReference type="RuleBase" id="RU003664"/>
    </source>
</evidence>
<dbReference type="Gene3D" id="3.90.190.20">
    <property type="entry name" value="Mur ligase, C-terminal domain"/>
    <property type="match status" value="1"/>
</dbReference>
<dbReference type="GO" id="GO:0009252">
    <property type="term" value="P:peptidoglycan biosynthetic process"/>
    <property type="evidence" value="ECO:0007669"/>
    <property type="project" value="UniProtKB-UniRule"/>
</dbReference>
<dbReference type="SUPFAM" id="SSF51984">
    <property type="entry name" value="MurCD N-terminal domain"/>
    <property type="match status" value="1"/>
</dbReference>
<keyword evidence="5 7" id="KW-0547">Nucleotide-binding</keyword>
<comment type="catalytic activity">
    <reaction evidence="7 8">
        <text>UDP-N-acetyl-alpha-D-muramoyl-L-alanine + D-glutamate + ATP = UDP-N-acetyl-alpha-D-muramoyl-L-alanyl-D-glutamate + ADP + phosphate + H(+)</text>
        <dbReference type="Rhea" id="RHEA:16429"/>
        <dbReference type="ChEBI" id="CHEBI:15378"/>
        <dbReference type="ChEBI" id="CHEBI:29986"/>
        <dbReference type="ChEBI" id="CHEBI:30616"/>
        <dbReference type="ChEBI" id="CHEBI:43474"/>
        <dbReference type="ChEBI" id="CHEBI:83898"/>
        <dbReference type="ChEBI" id="CHEBI:83900"/>
        <dbReference type="ChEBI" id="CHEBI:456216"/>
        <dbReference type="EC" id="6.3.2.9"/>
    </reaction>
</comment>
<evidence type="ECO:0000259" key="10">
    <source>
        <dbReference type="Pfam" id="PF08245"/>
    </source>
</evidence>
<keyword evidence="7 8" id="KW-0133">Cell shape</keyword>
<dbReference type="AlphaFoldDB" id="A0A831K3B3"/>
<dbReference type="GO" id="GO:0008360">
    <property type="term" value="P:regulation of cell shape"/>
    <property type="evidence" value="ECO:0007669"/>
    <property type="project" value="UniProtKB-KW"/>
</dbReference>
<sequence length="457" mass="49205">MKNMATALHLSDLPQRVLIVGLGKTGLSCARYLQDLGVSQLAVTDSREHPPGLDELREQLPDVGLFLGDFDAELFAHTEMLVVSPGVALQTPAIQYAIEQGVPVVGDVELFAREVQGTVAAITGSNGKSTVTTLLGQMAAVVNRDVVAGGNLGKPVLDLLAEEHALYVLELSSFQLETTYSLAPDVAVVLNISADHMDRYIDLDSYAGIKSRIYSQARTGVYNLDDPQVMQMPRTSQALFFTLGEPRGADCFGLRHIDDEAWLCQGDDALLPAKALLMPGSHNLANALAALAMGTALQLPLQDMLDVLRLFPGLEHRTEYVGEHGGVKWYNDSKGTNPGATIAAMQGLHAEDDHRTVLIAGGDCKQADFTALARVIKDTARAVVLIGRDRQQIRQLLDADVNCVDAEDMDEAVAQAARLALPGDRVLLSPACASFDMFDGFEHRGNVFKSCVGRLFA</sequence>
<gene>
    <name evidence="7" type="primary">murD</name>
    <name evidence="11" type="ORF">ENG92_02680</name>
</gene>
<feature type="domain" description="Mur ligase C-terminal" evidence="9">
    <location>
        <begin position="316"/>
        <end position="432"/>
    </location>
</feature>
<evidence type="ECO:0000256" key="7">
    <source>
        <dbReference type="HAMAP-Rule" id="MF_00639"/>
    </source>
</evidence>
<dbReference type="SUPFAM" id="SSF53244">
    <property type="entry name" value="MurD-like peptide ligases, peptide-binding domain"/>
    <property type="match status" value="1"/>
</dbReference>
<dbReference type="Gene3D" id="3.40.1190.10">
    <property type="entry name" value="Mur-like, catalytic domain"/>
    <property type="match status" value="1"/>
</dbReference>
<evidence type="ECO:0000256" key="2">
    <source>
        <dbReference type="ARBA" id="ARBA00004752"/>
    </source>
</evidence>
<dbReference type="GO" id="GO:0051301">
    <property type="term" value="P:cell division"/>
    <property type="evidence" value="ECO:0007669"/>
    <property type="project" value="UniProtKB-KW"/>
</dbReference>
<evidence type="ECO:0000256" key="6">
    <source>
        <dbReference type="ARBA" id="ARBA00022840"/>
    </source>
</evidence>
<proteinExistence type="inferred from homology"/>
<dbReference type="NCBIfam" id="TIGR01087">
    <property type="entry name" value="murD"/>
    <property type="match status" value="1"/>
</dbReference>
<comment type="subcellular location">
    <subcellularLocation>
        <location evidence="1 7 8">Cytoplasm</location>
    </subcellularLocation>
</comment>
<keyword evidence="7 8" id="KW-0131">Cell cycle</keyword>
<dbReference type="InterPro" id="IPR036615">
    <property type="entry name" value="Mur_ligase_C_dom_sf"/>
</dbReference>
<protein>
    <recommendedName>
        <fullName evidence="7 8">UDP-N-acetylmuramoylalanine--D-glutamate ligase</fullName>
        <ecNumber evidence="7 8">6.3.2.9</ecNumber>
    </recommendedName>
    <alternativeName>
        <fullName evidence="7">D-glutamic acid-adding enzyme</fullName>
    </alternativeName>
    <alternativeName>
        <fullName evidence="7">UDP-N-acetylmuramoyl-L-alanyl-D-glutamate synthetase</fullName>
    </alternativeName>
</protein>
<keyword evidence="4 7" id="KW-0436">Ligase</keyword>
<evidence type="ECO:0000313" key="11">
    <source>
        <dbReference type="EMBL" id="HDK37907.1"/>
    </source>
</evidence>
<feature type="domain" description="Mur ligase central" evidence="10">
    <location>
        <begin position="122"/>
        <end position="293"/>
    </location>
</feature>
<evidence type="ECO:0000259" key="9">
    <source>
        <dbReference type="Pfam" id="PF02875"/>
    </source>
</evidence>
<dbReference type="Pfam" id="PF08245">
    <property type="entry name" value="Mur_ligase_M"/>
    <property type="match status" value="1"/>
</dbReference>
<comment type="caution">
    <text evidence="11">The sequence shown here is derived from an EMBL/GenBank/DDBJ whole genome shotgun (WGS) entry which is preliminary data.</text>
</comment>
<evidence type="ECO:0000256" key="3">
    <source>
        <dbReference type="ARBA" id="ARBA00022490"/>
    </source>
</evidence>
<dbReference type="GO" id="GO:0005524">
    <property type="term" value="F:ATP binding"/>
    <property type="evidence" value="ECO:0007669"/>
    <property type="project" value="UniProtKB-UniRule"/>
</dbReference>
<dbReference type="EC" id="6.3.2.9" evidence="7 8"/>
<dbReference type="PANTHER" id="PTHR43692">
    <property type="entry name" value="UDP-N-ACETYLMURAMOYLALANINE--D-GLUTAMATE LIGASE"/>
    <property type="match status" value="1"/>
</dbReference>
<dbReference type="PANTHER" id="PTHR43692:SF1">
    <property type="entry name" value="UDP-N-ACETYLMURAMOYLALANINE--D-GLUTAMATE LIGASE"/>
    <property type="match status" value="1"/>
</dbReference>